<keyword evidence="7 9" id="KW-0413">Isomerase</keyword>
<dbReference type="EC" id="5.2.1.8" evidence="10"/>
<dbReference type="Gene3D" id="3.10.50.40">
    <property type="match status" value="1"/>
</dbReference>
<dbReference type="GO" id="GO:0003755">
    <property type="term" value="F:peptidyl-prolyl cis-trans isomerase activity"/>
    <property type="evidence" value="ECO:0007669"/>
    <property type="project" value="UniProtKB-UniRule"/>
</dbReference>
<dbReference type="InterPro" id="IPR001179">
    <property type="entry name" value="PPIase_FKBP_dom"/>
</dbReference>
<dbReference type="GO" id="GO:0042026">
    <property type="term" value="P:protein refolding"/>
    <property type="evidence" value="ECO:0007669"/>
    <property type="project" value="UniProtKB-ARBA"/>
</dbReference>
<evidence type="ECO:0000313" key="13">
    <source>
        <dbReference type="Proteomes" id="UP000324143"/>
    </source>
</evidence>
<dbReference type="EMBL" id="VSIX01000097">
    <property type="protein sequence ID" value="TYB30631.1"/>
    <property type="molecule type" value="Genomic_DNA"/>
</dbReference>
<dbReference type="Pfam" id="PF00254">
    <property type="entry name" value="FKBP_C"/>
    <property type="match status" value="1"/>
</dbReference>
<dbReference type="PROSITE" id="PS50059">
    <property type="entry name" value="FKBP_PPIASE"/>
    <property type="match status" value="1"/>
</dbReference>
<name>A0A5D0MGM0_9BACT</name>
<proteinExistence type="inferred from homology"/>
<dbReference type="Proteomes" id="UP000324143">
    <property type="component" value="Unassembled WGS sequence"/>
</dbReference>
<evidence type="ECO:0000256" key="2">
    <source>
        <dbReference type="ARBA" id="ARBA00004496"/>
    </source>
</evidence>
<dbReference type="GO" id="GO:0005737">
    <property type="term" value="C:cytoplasm"/>
    <property type="evidence" value="ECO:0007669"/>
    <property type="project" value="UniProtKB-SubCell"/>
</dbReference>
<comment type="subcellular location">
    <subcellularLocation>
        <location evidence="2">Cytoplasm</location>
    </subcellularLocation>
</comment>
<evidence type="ECO:0000313" key="12">
    <source>
        <dbReference type="EMBL" id="TYB30631.1"/>
    </source>
</evidence>
<accession>A0A5D0MGM0</accession>
<evidence type="ECO:0000256" key="1">
    <source>
        <dbReference type="ARBA" id="ARBA00000971"/>
    </source>
</evidence>
<evidence type="ECO:0000256" key="7">
    <source>
        <dbReference type="ARBA" id="ARBA00023235"/>
    </source>
</evidence>
<evidence type="ECO:0000256" key="9">
    <source>
        <dbReference type="PROSITE-ProRule" id="PRU00277"/>
    </source>
</evidence>
<dbReference type="PANTHER" id="PTHR47861">
    <property type="entry name" value="FKBP-TYPE PEPTIDYL-PROLYL CIS-TRANS ISOMERASE SLYD"/>
    <property type="match status" value="1"/>
</dbReference>
<reference evidence="12" key="1">
    <citation type="submission" date="2019-08" db="EMBL/GenBank/DDBJ databases">
        <title>Genomic characterization of a novel candidate phylum (ARYD3) from a high temperature, high salinity tertiary oil reservoir in north central Oklahoma, USA.</title>
        <authorList>
            <person name="Youssef N.H."/>
            <person name="Yadav A."/>
            <person name="Elshahed M.S."/>
        </authorList>
    </citation>
    <scope>NUCLEOTIDE SEQUENCE [LARGE SCALE GENOMIC DNA]</scope>
    <source>
        <strain evidence="12">ARYD3</strain>
    </source>
</reference>
<dbReference type="AlphaFoldDB" id="A0A5D0MGM0"/>
<protein>
    <recommendedName>
        <fullName evidence="10">Peptidyl-prolyl cis-trans isomerase</fullName>
        <ecNumber evidence="10">5.2.1.8</ecNumber>
    </recommendedName>
</protein>
<comment type="caution">
    <text evidence="12">The sequence shown here is derived from an EMBL/GenBank/DDBJ whole genome shotgun (WGS) entry which is preliminary data.</text>
</comment>
<keyword evidence="5 9" id="KW-0697">Rotamase</keyword>
<evidence type="ECO:0000256" key="8">
    <source>
        <dbReference type="ARBA" id="ARBA00037071"/>
    </source>
</evidence>
<keyword evidence="4" id="KW-0963">Cytoplasm</keyword>
<gene>
    <name evidence="12" type="ORF">FXF47_08330</name>
</gene>
<evidence type="ECO:0000256" key="3">
    <source>
        <dbReference type="ARBA" id="ARBA00006577"/>
    </source>
</evidence>
<dbReference type="PANTHER" id="PTHR47861:SF3">
    <property type="entry name" value="FKBP-TYPE PEPTIDYL-PROLYL CIS-TRANS ISOMERASE SLYD"/>
    <property type="match status" value="1"/>
</dbReference>
<evidence type="ECO:0000256" key="4">
    <source>
        <dbReference type="ARBA" id="ARBA00022490"/>
    </source>
</evidence>
<keyword evidence="6" id="KW-0143">Chaperone</keyword>
<evidence type="ECO:0000256" key="5">
    <source>
        <dbReference type="ARBA" id="ARBA00023110"/>
    </source>
</evidence>
<keyword evidence="13" id="KW-1185">Reference proteome</keyword>
<evidence type="ECO:0000256" key="10">
    <source>
        <dbReference type="RuleBase" id="RU003915"/>
    </source>
</evidence>
<dbReference type="SUPFAM" id="SSF54534">
    <property type="entry name" value="FKBP-like"/>
    <property type="match status" value="1"/>
</dbReference>
<comment type="similarity">
    <text evidence="3 10">Belongs to the FKBP-type PPIase family.</text>
</comment>
<comment type="catalytic activity">
    <reaction evidence="1 9 10">
        <text>[protein]-peptidylproline (omega=180) = [protein]-peptidylproline (omega=0)</text>
        <dbReference type="Rhea" id="RHEA:16237"/>
        <dbReference type="Rhea" id="RHEA-COMP:10747"/>
        <dbReference type="Rhea" id="RHEA-COMP:10748"/>
        <dbReference type="ChEBI" id="CHEBI:83833"/>
        <dbReference type="ChEBI" id="CHEBI:83834"/>
        <dbReference type="EC" id="5.2.1.8"/>
    </reaction>
</comment>
<sequence length="146" mass="16645">MAKPEDGNIVVVNYTGKLKDGTIFDSTNGEDRDAFEFKLGENKVIPKFEETVKEMEKGEEKTVEIKSEDAYGEEKDDLIFEMPKSKLPDDLEPQKERTLQMQDNKGNPFYATIKDIKDETLVLDANHPLAGKDLTFEIELVDIKKD</sequence>
<evidence type="ECO:0000259" key="11">
    <source>
        <dbReference type="PROSITE" id="PS50059"/>
    </source>
</evidence>
<dbReference type="InterPro" id="IPR046357">
    <property type="entry name" value="PPIase_dom_sf"/>
</dbReference>
<comment type="function">
    <text evidence="8">Also involved in hydrogenase metallocenter assembly, probably by participating in the nickel insertion step. This function in hydrogenase biosynthesis requires chaperone activity and the presence of the metal-binding domain, but not PPIase activity.</text>
</comment>
<feature type="domain" description="PPIase FKBP-type" evidence="11">
    <location>
        <begin position="7"/>
        <end position="90"/>
    </location>
</feature>
<organism evidence="12 13">
    <name type="scientific">Candidatus Mcinerneyibacterium aminivorans</name>
    <dbReference type="NCBI Taxonomy" id="2703815"/>
    <lineage>
        <taxon>Bacteria</taxon>
        <taxon>Candidatus Macinerneyibacteriota</taxon>
        <taxon>Candidatus Mcinerneyibacteria</taxon>
        <taxon>Candidatus Mcinerneyibacteriales</taxon>
        <taxon>Candidatus Mcinerneyibacteriaceae</taxon>
        <taxon>Candidatus Mcinerneyibacterium</taxon>
    </lineage>
</organism>
<evidence type="ECO:0000256" key="6">
    <source>
        <dbReference type="ARBA" id="ARBA00023186"/>
    </source>
</evidence>